<evidence type="ECO:0000313" key="2">
    <source>
        <dbReference type="Proteomes" id="UP000254329"/>
    </source>
</evidence>
<dbReference type="Proteomes" id="UP000254329">
    <property type="component" value="Unassembled WGS sequence"/>
</dbReference>
<keyword evidence="2" id="KW-1185">Reference proteome</keyword>
<gene>
    <name evidence="1" type="ORF">NCTC1659_00479</name>
</gene>
<protein>
    <submittedName>
        <fullName evidence="1">Uncharacterized protein</fullName>
    </submittedName>
</protein>
<evidence type="ECO:0000313" key="1">
    <source>
        <dbReference type="EMBL" id="STO59232.1"/>
    </source>
</evidence>
<reference evidence="1 2" key="1">
    <citation type="submission" date="2018-06" db="EMBL/GenBank/DDBJ databases">
        <authorList>
            <consortium name="Pathogen Informatics"/>
            <person name="Doyle S."/>
        </authorList>
    </citation>
    <scope>NUCLEOTIDE SEQUENCE [LARGE SCALE GENOMIC DNA]</scope>
    <source>
        <strain evidence="1 2">NCTC1659</strain>
    </source>
</reference>
<proteinExistence type="predicted"/>
<dbReference type="RefSeq" id="WP_078219149.1">
    <property type="nucleotide sequence ID" value="NZ_MUXZ01000032.1"/>
</dbReference>
<dbReference type="STRING" id="733.B0186_09560"/>
<dbReference type="EMBL" id="UGHF01000001">
    <property type="protein sequence ID" value="STO59232.1"/>
    <property type="molecule type" value="Genomic_DNA"/>
</dbReference>
<accession>A0A1V4AZA2</accession>
<sequence length="61" mass="7016">MATSSFSRNFVIADDKEVDKLIHSLENPTKVVLEKRDLAEEKRRKEKILSKLNEFIGSLTP</sequence>
<organism evidence="1 2">
    <name type="scientific">Canicola haemoglobinophilus</name>
    <dbReference type="NCBI Taxonomy" id="733"/>
    <lineage>
        <taxon>Bacteria</taxon>
        <taxon>Pseudomonadati</taxon>
        <taxon>Pseudomonadota</taxon>
        <taxon>Gammaproteobacteria</taxon>
        <taxon>Pasteurellales</taxon>
        <taxon>Pasteurellaceae</taxon>
        <taxon>Canicola</taxon>
    </lineage>
</organism>
<dbReference type="AlphaFoldDB" id="A0A1V4AZA2"/>
<name>A0A1V4AZA2_9PAST</name>